<dbReference type="EMBL" id="JACEIK010003865">
    <property type="protein sequence ID" value="MCD9643349.1"/>
    <property type="molecule type" value="Genomic_DNA"/>
</dbReference>
<sequence length="59" mass="6455">KFYTGLDPLTQSVVNNMTGGCFLDKTFARITIILDKIAKHNQDWHASDNGGGVKIGAYL</sequence>
<organism evidence="1 2">
    <name type="scientific">Datura stramonium</name>
    <name type="common">Jimsonweed</name>
    <name type="synonym">Common thornapple</name>
    <dbReference type="NCBI Taxonomy" id="4076"/>
    <lineage>
        <taxon>Eukaryota</taxon>
        <taxon>Viridiplantae</taxon>
        <taxon>Streptophyta</taxon>
        <taxon>Embryophyta</taxon>
        <taxon>Tracheophyta</taxon>
        <taxon>Spermatophyta</taxon>
        <taxon>Magnoliopsida</taxon>
        <taxon>eudicotyledons</taxon>
        <taxon>Gunneridae</taxon>
        <taxon>Pentapetalae</taxon>
        <taxon>asterids</taxon>
        <taxon>lamiids</taxon>
        <taxon>Solanales</taxon>
        <taxon>Solanaceae</taxon>
        <taxon>Solanoideae</taxon>
        <taxon>Datureae</taxon>
        <taxon>Datura</taxon>
    </lineage>
</organism>
<evidence type="ECO:0000313" key="2">
    <source>
        <dbReference type="Proteomes" id="UP000823775"/>
    </source>
</evidence>
<feature type="non-terminal residue" evidence="1">
    <location>
        <position position="1"/>
    </location>
</feature>
<gene>
    <name evidence="1" type="ORF">HAX54_030752</name>
</gene>
<name>A0ABS8V940_DATST</name>
<proteinExistence type="predicted"/>
<keyword evidence="2" id="KW-1185">Reference proteome</keyword>
<protein>
    <submittedName>
        <fullName evidence="1">Uncharacterized protein</fullName>
    </submittedName>
</protein>
<dbReference type="Proteomes" id="UP000823775">
    <property type="component" value="Unassembled WGS sequence"/>
</dbReference>
<accession>A0ABS8V940</accession>
<comment type="caution">
    <text evidence="1">The sequence shown here is derived from an EMBL/GenBank/DDBJ whole genome shotgun (WGS) entry which is preliminary data.</text>
</comment>
<evidence type="ECO:0000313" key="1">
    <source>
        <dbReference type="EMBL" id="MCD9643349.1"/>
    </source>
</evidence>
<reference evidence="1 2" key="1">
    <citation type="journal article" date="2021" name="BMC Genomics">
        <title>Datura genome reveals duplications of psychoactive alkaloid biosynthetic genes and high mutation rate following tissue culture.</title>
        <authorList>
            <person name="Rajewski A."/>
            <person name="Carter-House D."/>
            <person name="Stajich J."/>
            <person name="Litt A."/>
        </authorList>
    </citation>
    <scope>NUCLEOTIDE SEQUENCE [LARGE SCALE GENOMIC DNA]</scope>
    <source>
        <strain evidence="1">AR-01</strain>
    </source>
</reference>